<organism evidence="1 2">
    <name type="scientific">Nyssa sinensis</name>
    <dbReference type="NCBI Taxonomy" id="561372"/>
    <lineage>
        <taxon>Eukaryota</taxon>
        <taxon>Viridiplantae</taxon>
        <taxon>Streptophyta</taxon>
        <taxon>Embryophyta</taxon>
        <taxon>Tracheophyta</taxon>
        <taxon>Spermatophyta</taxon>
        <taxon>Magnoliopsida</taxon>
        <taxon>eudicotyledons</taxon>
        <taxon>Gunneridae</taxon>
        <taxon>Pentapetalae</taxon>
        <taxon>asterids</taxon>
        <taxon>Cornales</taxon>
        <taxon>Nyssaceae</taxon>
        <taxon>Nyssa</taxon>
    </lineage>
</organism>
<accession>A0A5J4ZKD3</accession>
<name>A0A5J4ZKD3_9ASTE</name>
<reference evidence="1 2" key="1">
    <citation type="submission" date="2019-09" db="EMBL/GenBank/DDBJ databases">
        <title>A chromosome-level genome assembly of the Chinese tupelo Nyssa sinensis.</title>
        <authorList>
            <person name="Yang X."/>
            <person name="Kang M."/>
            <person name="Yang Y."/>
            <person name="Xiong H."/>
            <person name="Wang M."/>
            <person name="Zhang Z."/>
            <person name="Wang Z."/>
            <person name="Wu H."/>
            <person name="Ma T."/>
            <person name="Liu J."/>
            <person name="Xi Z."/>
        </authorList>
    </citation>
    <scope>NUCLEOTIDE SEQUENCE [LARGE SCALE GENOMIC DNA]</scope>
    <source>
        <strain evidence="1">J267</strain>
        <tissue evidence="1">Leaf</tissue>
    </source>
</reference>
<protein>
    <submittedName>
        <fullName evidence="1">Uncharacterized protein</fullName>
    </submittedName>
</protein>
<dbReference type="AlphaFoldDB" id="A0A5J4ZKD3"/>
<gene>
    <name evidence="1" type="ORF">F0562_015165</name>
</gene>
<keyword evidence="2" id="KW-1185">Reference proteome</keyword>
<dbReference type="Proteomes" id="UP000325577">
    <property type="component" value="Linkage Group LG7"/>
</dbReference>
<evidence type="ECO:0000313" key="2">
    <source>
        <dbReference type="Proteomes" id="UP000325577"/>
    </source>
</evidence>
<evidence type="ECO:0000313" key="1">
    <source>
        <dbReference type="EMBL" id="KAA8517691.1"/>
    </source>
</evidence>
<proteinExistence type="predicted"/>
<dbReference type="EMBL" id="CM018050">
    <property type="protein sequence ID" value="KAA8517691.1"/>
    <property type="molecule type" value="Genomic_DNA"/>
</dbReference>
<sequence>MALSTIQRAIDAVTSNSTGEVAPDPKILIVKAMEQRWVDGEGSDVGRWVSATCWWLMGFRWVQMGSSRGGSVVRFLRIWLGLLWRYNISLCVCE</sequence>